<sequence>MLVVKGDGSWSTSKAEVSTMLVDFFTGFMGTASSSGPIDLDVLRAGPLIGTDFQTSLAVPVSDEEIRWVLFDIGDEQAPGPDGFTSAFFKANWDTVRGDVIGLSIITKILAKCMEALLPILIDRSPGEFVRGRSLVDDVFLAQEIVRGYSATRTFARCMLMVDLRKAYDTVSWEFLGTVLRGLDFPETFVGWVMECVTTA</sequence>
<evidence type="ECO:0000313" key="1">
    <source>
        <dbReference type="EMBL" id="GAA0148410.1"/>
    </source>
</evidence>
<reference evidence="1 2" key="1">
    <citation type="submission" date="2024-01" db="EMBL/GenBank/DDBJ databases">
        <title>The complete chloroplast genome sequence of Lithospermum erythrorhizon: insights into the phylogenetic relationship among Boraginaceae species and the maternal lineages of purple gromwells.</title>
        <authorList>
            <person name="Okada T."/>
            <person name="Watanabe K."/>
        </authorList>
    </citation>
    <scope>NUCLEOTIDE SEQUENCE [LARGE SCALE GENOMIC DNA]</scope>
</reference>
<keyword evidence="2" id="KW-1185">Reference proteome</keyword>
<comment type="caution">
    <text evidence="1">The sequence shown here is derived from an EMBL/GenBank/DDBJ whole genome shotgun (WGS) entry which is preliminary data.</text>
</comment>
<accession>A0AAV3PAJ0</accession>
<dbReference type="Proteomes" id="UP001454036">
    <property type="component" value="Unassembled WGS sequence"/>
</dbReference>
<dbReference type="AlphaFoldDB" id="A0AAV3PAJ0"/>
<organism evidence="1 2">
    <name type="scientific">Lithospermum erythrorhizon</name>
    <name type="common">Purple gromwell</name>
    <name type="synonym">Lithospermum officinale var. erythrorhizon</name>
    <dbReference type="NCBI Taxonomy" id="34254"/>
    <lineage>
        <taxon>Eukaryota</taxon>
        <taxon>Viridiplantae</taxon>
        <taxon>Streptophyta</taxon>
        <taxon>Embryophyta</taxon>
        <taxon>Tracheophyta</taxon>
        <taxon>Spermatophyta</taxon>
        <taxon>Magnoliopsida</taxon>
        <taxon>eudicotyledons</taxon>
        <taxon>Gunneridae</taxon>
        <taxon>Pentapetalae</taxon>
        <taxon>asterids</taxon>
        <taxon>lamiids</taxon>
        <taxon>Boraginales</taxon>
        <taxon>Boraginaceae</taxon>
        <taxon>Boraginoideae</taxon>
        <taxon>Lithospermeae</taxon>
        <taxon>Lithospermum</taxon>
    </lineage>
</organism>
<dbReference type="EMBL" id="BAABME010032133">
    <property type="protein sequence ID" value="GAA0148410.1"/>
    <property type="molecule type" value="Genomic_DNA"/>
</dbReference>
<dbReference type="PANTHER" id="PTHR46890">
    <property type="entry name" value="NON-LTR RETROLELEMENT REVERSE TRANSCRIPTASE-LIKE PROTEIN-RELATED"/>
    <property type="match status" value="1"/>
</dbReference>
<dbReference type="PANTHER" id="PTHR46890:SF1">
    <property type="entry name" value="REVERSE TRANSCRIPTASE DOMAIN-CONTAINING PROTEIN"/>
    <property type="match status" value="1"/>
</dbReference>
<dbReference type="InterPro" id="IPR052343">
    <property type="entry name" value="Retrotransposon-Effector_Assoc"/>
</dbReference>
<evidence type="ECO:0008006" key="3">
    <source>
        <dbReference type="Google" id="ProtNLM"/>
    </source>
</evidence>
<name>A0AAV3PAJ0_LITER</name>
<protein>
    <recommendedName>
        <fullName evidence="3">Reverse transcriptase domain-containing protein</fullName>
    </recommendedName>
</protein>
<proteinExistence type="predicted"/>
<evidence type="ECO:0000313" key="2">
    <source>
        <dbReference type="Proteomes" id="UP001454036"/>
    </source>
</evidence>
<gene>
    <name evidence="1" type="ORF">LIER_42998</name>
</gene>